<dbReference type="RefSeq" id="YP_007001846.1">
    <property type="nucleotide sequence ID" value="NC_019444.1"/>
</dbReference>
<evidence type="ECO:0000313" key="1">
    <source>
        <dbReference type="EMBL" id="AIX14513.1"/>
    </source>
</evidence>
<dbReference type="EMBL" id="KJ019027">
    <property type="protein sequence ID" value="AIX14513.1"/>
    <property type="molecule type" value="Genomic_DNA"/>
</dbReference>
<evidence type="ECO:0000313" key="4">
    <source>
        <dbReference type="Proteomes" id="UP000185278"/>
    </source>
</evidence>
<name>A0A0E3FA59_9CAUD</name>
<dbReference type="Proteomes" id="UP000185280">
    <property type="component" value="Segment"/>
</dbReference>
<reference evidence="4 5" key="1">
    <citation type="submission" date="2013-12" db="EMBL/GenBank/DDBJ databases">
        <title>Ecological redundancy of diverse viral populations within a natural community.</title>
        <authorList>
            <person name="Gregory A.C."/>
            <person name="LaButti K."/>
            <person name="Copeland A."/>
            <person name="Woyke T."/>
            <person name="Sullivan M.B."/>
        </authorList>
    </citation>
    <scope>NUCLEOTIDE SEQUENCE [LARGE SCALE GENOMIC DNA]</scope>
    <source>
        <strain evidence="1">Syn7803C43</strain>
        <strain evidence="2">Syn7803C98</strain>
        <strain evidence="3">Syn7803US88</strain>
    </source>
</reference>
<protein>
    <recommendedName>
        <fullName evidence="6">DNA endonuclease V</fullName>
    </recommendedName>
</protein>
<dbReference type="Gene3D" id="2.60.120.620">
    <property type="entry name" value="q2cbj1_9rhob like domain"/>
    <property type="match status" value="1"/>
</dbReference>
<evidence type="ECO:0000313" key="2">
    <source>
        <dbReference type="EMBL" id="AIX22885.1"/>
    </source>
</evidence>
<dbReference type="EMBL" id="KJ019064">
    <property type="protein sequence ID" value="AIX22885.1"/>
    <property type="molecule type" value="Genomic_DNA"/>
</dbReference>
<evidence type="ECO:0000313" key="5">
    <source>
        <dbReference type="Proteomes" id="UP000185279"/>
    </source>
</evidence>
<sequence length="157" mass="18423">MKVIDNFLPDRIFNKLQEGMMSNLFSWYWADEKVPENNSYRNCQLVHTLYENNTSYSDWDVSPVTSQLKVKAIHRIKANLTLYTPEIYEYGLHTDVNFPCYTAVYYLNTNDGYTIFEDGAKVESVANRILIFDSMKMHTGTTCTNEKRRVVLNLNFF</sequence>
<evidence type="ECO:0008006" key="6">
    <source>
        <dbReference type="Google" id="ProtNLM"/>
    </source>
</evidence>
<gene>
    <name evidence="1" type="ORF">Syn7803C43_118</name>
    <name evidence="2" type="ORF">Syn7803C98_117</name>
    <name evidence="3" type="ORF">Syn7803US88_117</name>
</gene>
<evidence type="ECO:0000313" key="3">
    <source>
        <dbReference type="EMBL" id="AIX38118.1"/>
    </source>
</evidence>
<dbReference type="Proteomes" id="UP000185279">
    <property type="component" value="Segment"/>
</dbReference>
<dbReference type="OrthoDB" id="23935at10239"/>
<organism evidence="2 4">
    <name type="scientific">Synechococcus phage ACG-2014c</name>
    <dbReference type="NCBI Taxonomy" id="1079998"/>
    <lineage>
        <taxon>Viruses</taxon>
        <taxon>Duplodnaviria</taxon>
        <taxon>Heunggongvirae</taxon>
        <taxon>Uroviricota</taxon>
        <taxon>Caudoviricetes</taxon>
        <taxon>Pantevenvirales</taxon>
        <taxon>Kyanoviridae</taxon>
        <taxon>Namakavirus</taxon>
        <taxon>Namakavirus smbcm6</taxon>
    </lineage>
</organism>
<proteinExistence type="predicted"/>
<dbReference type="EMBL" id="KJ019128">
    <property type="protein sequence ID" value="AIX38118.1"/>
    <property type="molecule type" value="Genomic_DNA"/>
</dbReference>
<dbReference type="Proteomes" id="UP000185278">
    <property type="component" value="Segment"/>
</dbReference>
<accession>A0A0E3FA59</accession>